<dbReference type="Pfam" id="PF02311">
    <property type="entry name" value="AraC_binding"/>
    <property type="match status" value="1"/>
</dbReference>
<evidence type="ECO:0000256" key="1">
    <source>
        <dbReference type="ARBA" id="ARBA00023125"/>
    </source>
</evidence>
<dbReference type="Gene3D" id="2.60.120.10">
    <property type="entry name" value="Jelly Rolls"/>
    <property type="match status" value="1"/>
</dbReference>
<dbReference type="SUPFAM" id="SSF51215">
    <property type="entry name" value="Regulatory protein AraC"/>
    <property type="match status" value="1"/>
</dbReference>
<comment type="caution">
    <text evidence="3">The sequence shown here is derived from an EMBL/GenBank/DDBJ whole genome shotgun (WGS) entry which is preliminary data.</text>
</comment>
<organism evidence="3 4">
    <name type="scientific">Paenibacillus cisolokensis</name>
    <dbReference type="NCBI Taxonomy" id="1658519"/>
    <lineage>
        <taxon>Bacteria</taxon>
        <taxon>Bacillati</taxon>
        <taxon>Bacillota</taxon>
        <taxon>Bacilli</taxon>
        <taxon>Bacillales</taxon>
        <taxon>Paenibacillaceae</taxon>
        <taxon>Paenibacillus</taxon>
    </lineage>
</organism>
<dbReference type="InterPro" id="IPR037923">
    <property type="entry name" value="HTH-like"/>
</dbReference>
<keyword evidence="1" id="KW-0238">DNA-binding</keyword>
<feature type="domain" description="AraC-type arabinose-binding/dimerisation" evidence="2">
    <location>
        <begin position="31"/>
        <end position="67"/>
    </location>
</feature>
<dbReference type="InterPro" id="IPR014710">
    <property type="entry name" value="RmlC-like_jellyroll"/>
</dbReference>
<sequence length="94" mass="10948">MNPLFEPMKLEGKPVMWNGRQRTEADFSGYYHWHQCAEMLLVHEGRGSVVVGRHAYEIRRGMLFFFRRFSSTTCLPMSVRNALTSARSFISIMS</sequence>
<accession>A0ABQ4N005</accession>
<proteinExistence type="predicted"/>
<dbReference type="EMBL" id="BOVJ01000002">
    <property type="protein sequence ID" value="GIQ61497.1"/>
    <property type="molecule type" value="Genomic_DNA"/>
</dbReference>
<evidence type="ECO:0000313" key="4">
    <source>
        <dbReference type="Proteomes" id="UP000680304"/>
    </source>
</evidence>
<reference evidence="3 4" key="1">
    <citation type="submission" date="2021-04" db="EMBL/GenBank/DDBJ databases">
        <title>Draft genome sequence of Paenibacillus cisolokensis, LC2-13A.</title>
        <authorList>
            <person name="Uke A."/>
            <person name="Chhe C."/>
            <person name="Baramee S."/>
            <person name="Kosugi A."/>
        </authorList>
    </citation>
    <scope>NUCLEOTIDE SEQUENCE [LARGE SCALE GENOMIC DNA]</scope>
    <source>
        <strain evidence="3 4">LC2-13A</strain>
    </source>
</reference>
<evidence type="ECO:0000259" key="2">
    <source>
        <dbReference type="Pfam" id="PF02311"/>
    </source>
</evidence>
<dbReference type="InterPro" id="IPR003313">
    <property type="entry name" value="AraC-bd"/>
</dbReference>
<dbReference type="Proteomes" id="UP000680304">
    <property type="component" value="Unassembled WGS sequence"/>
</dbReference>
<protein>
    <recommendedName>
        <fullName evidence="2">AraC-type arabinose-binding/dimerisation domain-containing protein</fullName>
    </recommendedName>
</protein>
<keyword evidence="4" id="KW-1185">Reference proteome</keyword>
<name>A0ABQ4N005_9BACL</name>
<dbReference type="RefSeq" id="WP_213526699.1">
    <property type="nucleotide sequence ID" value="NZ_BOVJ01000002.1"/>
</dbReference>
<gene>
    <name evidence="3" type="ORF">PACILC2_00650</name>
</gene>
<evidence type="ECO:0000313" key="3">
    <source>
        <dbReference type="EMBL" id="GIQ61497.1"/>
    </source>
</evidence>